<feature type="non-terminal residue" evidence="2">
    <location>
        <position position="1"/>
    </location>
</feature>
<dbReference type="Gramene" id="TVU22203">
    <property type="protein sequence ID" value="TVU22203"/>
    <property type="gene ID" value="EJB05_31885"/>
</dbReference>
<sequence>MAAATSSTRMEFRSSSRSLLTISARSLLQPASSPAGVRHRRSDPGNGDGEGRICIIVRHKNRLGMLAEENFRHCNKNIYDTVLLAH</sequence>
<keyword evidence="3" id="KW-1185">Reference proteome</keyword>
<comment type="caution">
    <text evidence="2">The sequence shown here is derived from an EMBL/GenBank/DDBJ whole genome shotgun (WGS) entry which is preliminary data.</text>
</comment>
<reference evidence="2 3" key="1">
    <citation type="journal article" date="2019" name="Sci. Rep.">
        <title>A high-quality genome of Eragrostis curvula grass provides insights into Poaceae evolution and supports new strategies to enhance forage quality.</title>
        <authorList>
            <person name="Carballo J."/>
            <person name="Santos B.A.C.M."/>
            <person name="Zappacosta D."/>
            <person name="Garbus I."/>
            <person name="Selva J.P."/>
            <person name="Gallo C.A."/>
            <person name="Diaz A."/>
            <person name="Albertini E."/>
            <person name="Caccamo M."/>
            <person name="Echenique V."/>
        </authorList>
    </citation>
    <scope>NUCLEOTIDE SEQUENCE [LARGE SCALE GENOMIC DNA]</scope>
    <source>
        <strain evidence="3">cv. Victoria</strain>
        <tissue evidence="2">Leaf</tissue>
    </source>
</reference>
<feature type="region of interest" description="Disordered" evidence="1">
    <location>
        <begin position="27"/>
        <end position="51"/>
    </location>
</feature>
<protein>
    <submittedName>
        <fullName evidence="2">Uncharacterized protein</fullName>
    </submittedName>
</protein>
<dbReference type="Proteomes" id="UP000324897">
    <property type="component" value="Unassembled WGS sequence"/>
</dbReference>
<name>A0A5J9UER7_9POAL</name>
<accession>A0A5J9UER7</accession>
<gene>
    <name evidence="2" type="ORF">EJB05_31885</name>
</gene>
<evidence type="ECO:0000256" key="1">
    <source>
        <dbReference type="SAM" id="MobiDB-lite"/>
    </source>
</evidence>
<dbReference type="EMBL" id="RWGY01000026">
    <property type="protein sequence ID" value="TVU22203.1"/>
    <property type="molecule type" value="Genomic_DNA"/>
</dbReference>
<proteinExistence type="predicted"/>
<evidence type="ECO:0000313" key="2">
    <source>
        <dbReference type="EMBL" id="TVU22203.1"/>
    </source>
</evidence>
<organism evidence="2 3">
    <name type="scientific">Eragrostis curvula</name>
    <name type="common">weeping love grass</name>
    <dbReference type="NCBI Taxonomy" id="38414"/>
    <lineage>
        <taxon>Eukaryota</taxon>
        <taxon>Viridiplantae</taxon>
        <taxon>Streptophyta</taxon>
        <taxon>Embryophyta</taxon>
        <taxon>Tracheophyta</taxon>
        <taxon>Spermatophyta</taxon>
        <taxon>Magnoliopsida</taxon>
        <taxon>Liliopsida</taxon>
        <taxon>Poales</taxon>
        <taxon>Poaceae</taxon>
        <taxon>PACMAD clade</taxon>
        <taxon>Chloridoideae</taxon>
        <taxon>Eragrostideae</taxon>
        <taxon>Eragrostidinae</taxon>
        <taxon>Eragrostis</taxon>
    </lineage>
</organism>
<evidence type="ECO:0000313" key="3">
    <source>
        <dbReference type="Proteomes" id="UP000324897"/>
    </source>
</evidence>
<dbReference type="AlphaFoldDB" id="A0A5J9UER7"/>